<name>A0A0X3PPZ3_SCHSO</name>
<feature type="non-terminal residue" evidence="2">
    <location>
        <position position="1"/>
    </location>
</feature>
<reference evidence="2" key="1">
    <citation type="submission" date="2016-01" db="EMBL/GenBank/DDBJ databases">
        <title>Reference transcriptome for the parasite Schistocephalus solidus: insights into the molecular evolution of parasitism.</title>
        <authorList>
            <person name="Hebert F.O."/>
            <person name="Grambauer S."/>
            <person name="Barber I."/>
            <person name="Landry C.R."/>
            <person name="Aubin-Horth N."/>
        </authorList>
    </citation>
    <scope>NUCLEOTIDE SEQUENCE</scope>
</reference>
<keyword evidence="1" id="KW-1133">Transmembrane helix</keyword>
<keyword evidence="1" id="KW-0472">Membrane</keyword>
<feature type="transmembrane region" description="Helical" evidence="1">
    <location>
        <begin position="34"/>
        <end position="55"/>
    </location>
</feature>
<evidence type="ECO:0000313" key="2">
    <source>
        <dbReference type="EMBL" id="JAP54021.1"/>
    </source>
</evidence>
<evidence type="ECO:0000256" key="1">
    <source>
        <dbReference type="SAM" id="Phobius"/>
    </source>
</evidence>
<protein>
    <submittedName>
        <fullName evidence="2">Uncharacterized protein</fullName>
    </submittedName>
</protein>
<keyword evidence="1" id="KW-0812">Transmembrane</keyword>
<sequence length="157" mass="17878">ACGPSYRTLRSRTSLSTGLWSHYKNLPDQQSAYLGMRVPLTLLWLLGLVAVAVSLQPPEESLLVQLLKEEEEEEEENIVEAKVPVLEDEALAPARLSLKPVVRAVVRAVRRHGPRIVQRARAFGRRVWEGAKRTGRAVWRQISIPLEWPKKKDKKKK</sequence>
<accession>A0A0X3PPZ3</accession>
<gene>
    <name evidence="2" type="ORF">TR167037</name>
</gene>
<dbReference type="EMBL" id="GEEE01009204">
    <property type="protein sequence ID" value="JAP54021.1"/>
    <property type="molecule type" value="Transcribed_RNA"/>
</dbReference>
<organism evidence="2">
    <name type="scientific">Schistocephalus solidus</name>
    <name type="common">Tapeworm</name>
    <dbReference type="NCBI Taxonomy" id="70667"/>
    <lineage>
        <taxon>Eukaryota</taxon>
        <taxon>Metazoa</taxon>
        <taxon>Spiralia</taxon>
        <taxon>Lophotrochozoa</taxon>
        <taxon>Platyhelminthes</taxon>
        <taxon>Cestoda</taxon>
        <taxon>Eucestoda</taxon>
        <taxon>Diphyllobothriidea</taxon>
        <taxon>Diphyllobothriidae</taxon>
        <taxon>Schistocephalus</taxon>
    </lineage>
</organism>
<proteinExistence type="predicted"/>
<dbReference type="AlphaFoldDB" id="A0A0X3PPZ3"/>